<keyword evidence="2" id="KW-1185">Reference proteome</keyword>
<gene>
    <name evidence="1" type="ORF">Pmani_032999</name>
</gene>
<accession>A0AAE1NSF8</accession>
<organism evidence="1 2">
    <name type="scientific">Petrolisthes manimaculis</name>
    <dbReference type="NCBI Taxonomy" id="1843537"/>
    <lineage>
        <taxon>Eukaryota</taxon>
        <taxon>Metazoa</taxon>
        <taxon>Ecdysozoa</taxon>
        <taxon>Arthropoda</taxon>
        <taxon>Crustacea</taxon>
        <taxon>Multicrustacea</taxon>
        <taxon>Malacostraca</taxon>
        <taxon>Eumalacostraca</taxon>
        <taxon>Eucarida</taxon>
        <taxon>Decapoda</taxon>
        <taxon>Pleocyemata</taxon>
        <taxon>Anomura</taxon>
        <taxon>Galatheoidea</taxon>
        <taxon>Porcellanidae</taxon>
        <taxon>Petrolisthes</taxon>
    </lineage>
</organism>
<name>A0AAE1NSF8_9EUCA</name>
<evidence type="ECO:0000313" key="2">
    <source>
        <dbReference type="Proteomes" id="UP001292094"/>
    </source>
</evidence>
<comment type="caution">
    <text evidence="1">The sequence shown here is derived from an EMBL/GenBank/DDBJ whole genome shotgun (WGS) entry which is preliminary data.</text>
</comment>
<dbReference type="EMBL" id="JAWZYT010004306">
    <property type="protein sequence ID" value="KAK4294355.1"/>
    <property type="molecule type" value="Genomic_DNA"/>
</dbReference>
<dbReference type="Proteomes" id="UP001292094">
    <property type="component" value="Unassembled WGS sequence"/>
</dbReference>
<proteinExistence type="predicted"/>
<protein>
    <submittedName>
        <fullName evidence="1">Uncharacterized protein</fullName>
    </submittedName>
</protein>
<sequence length="76" mass="8251">MRRMNGKGGKKKWGDWEEGESALGARRWLAAICMSEGEVDRVRRMNGNGYMEGEIGCEGIVGSKKCDLGGCIVGRG</sequence>
<dbReference type="AlphaFoldDB" id="A0AAE1NSF8"/>
<reference evidence="1" key="1">
    <citation type="submission" date="2023-11" db="EMBL/GenBank/DDBJ databases">
        <title>Genome assemblies of two species of porcelain crab, Petrolisthes cinctipes and Petrolisthes manimaculis (Anomura: Porcellanidae).</title>
        <authorList>
            <person name="Angst P."/>
        </authorList>
    </citation>
    <scope>NUCLEOTIDE SEQUENCE</scope>
    <source>
        <strain evidence="1">PB745_02</strain>
        <tissue evidence="1">Gill</tissue>
    </source>
</reference>
<evidence type="ECO:0000313" key="1">
    <source>
        <dbReference type="EMBL" id="KAK4294355.1"/>
    </source>
</evidence>